<evidence type="ECO:0000256" key="8">
    <source>
        <dbReference type="RuleBase" id="RU361206"/>
    </source>
</evidence>
<dbReference type="InterPro" id="IPR008564">
    <property type="entry name" value="TVP23-like"/>
</dbReference>
<feature type="transmembrane region" description="Helical" evidence="8">
    <location>
        <begin position="29"/>
        <end position="49"/>
    </location>
</feature>
<keyword evidence="5 8" id="KW-0812">Transmembrane</keyword>
<comment type="caution">
    <text evidence="9">The sequence shown here is derived from an EMBL/GenBank/DDBJ whole genome shotgun (WGS) entry which is preliminary data.</text>
</comment>
<comment type="similarity">
    <text evidence="3 8">Belongs to the TVP23 family.</text>
</comment>
<accession>A0A1Y2FGC2</accession>
<evidence type="ECO:0000256" key="4">
    <source>
        <dbReference type="ARBA" id="ARBA00013603"/>
    </source>
</evidence>
<dbReference type="Proteomes" id="UP000193685">
    <property type="component" value="Unassembled WGS sequence"/>
</dbReference>
<evidence type="ECO:0000256" key="2">
    <source>
        <dbReference type="ARBA" id="ARBA00004653"/>
    </source>
</evidence>
<evidence type="ECO:0000313" key="10">
    <source>
        <dbReference type="Proteomes" id="UP000193685"/>
    </source>
</evidence>
<dbReference type="GO" id="GO:0016192">
    <property type="term" value="P:vesicle-mediated transport"/>
    <property type="evidence" value="ECO:0007669"/>
    <property type="project" value="TreeGrafter"/>
</dbReference>
<evidence type="ECO:0000256" key="3">
    <source>
        <dbReference type="ARBA" id="ARBA00005467"/>
    </source>
</evidence>
<name>A0A1Y2FGC2_PROLT</name>
<proteinExistence type="inferred from homology"/>
<dbReference type="PANTHER" id="PTHR13019">
    <property type="entry name" value="GOLGI APPARATUS MEMBRANE PROTEIN TVP23"/>
    <property type="match status" value="1"/>
</dbReference>
<evidence type="ECO:0000256" key="1">
    <source>
        <dbReference type="ARBA" id="ARBA00003246"/>
    </source>
</evidence>
<dbReference type="STRING" id="56484.A0A1Y2FGC2"/>
<keyword evidence="10" id="KW-1185">Reference proteome</keyword>
<dbReference type="EMBL" id="MCFI01000010">
    <property type="protein sequence ID" value="ORY81875.1"/>
    <property type="molecule type" value="Genomic_DNA"/>
</dbReference>
<reference evidence="9 10" key="1">
    <citation type="submission" date="2016-07" db="EMBL/GenBank/DDBJ databases">
        <title>Pervasive Adenine N6-methylation of Active Genes in Fungi.</title>
        <authorList>
            <consortium name="DOE Joint Genome Institute"/>
            <person name="Mondo S.J."/>
            <person name="Dannebaum R.O."/>
            <person name="Kuo R.C."/>
            <person name="Labutti K."/>
            <person name="Haridas S."/>
            <person name="Kuo A."/>
            <person name="Salamov A."/>
            <person name="Ahrendt S.R."/>
            <person name="Lipzen A."/>
            <person name="Sullivan W."/>
            <person name="Andreopoulos W.B."/>
            <person name="Clum A."/>
            <person name="Lindquist E."/>
            <person name="Daum C."/>
            <person name="Ramamoorthy G.K."/>
            <person name="Gryganskyi A."/>
            <person name="Culley D."/>
            <person name="Magnuson J.K."/>
            <person name="James T.Y."/>
            <person name="O'Malley M.A."/>
            <person name="Stajich J.E."/>
            <person name="Spatafora J.W."/>
            <person name="Visel A."/>
            <person name="Grigoriev I.V."/>
        </authorList>
    </citation>
    <scope>NUCLEOTIDE SEQUENCE [LARGE SCALE GENOMIC DNA]</scope>
    <source>
        <strain evidence="9 10">12-1054</strain>
    </source>
</reference>
<keyword evidence="8" id="KW-0333">Golgi apparatus</keyword>
<evidence type="ECO:0000256" key="5">
    <source>
        <dbReference type="ARBA" id="ARBA00022692"/>
    </source>
</evidence>
<dbReference type="OMA" id="KMIWWID"/>
<keyword evidence="6 8" id="KW-1133">Transmembrane helix</keyword>
<dbReference type="RefSeq" id="XP_040725009.1">
    <property type="nucleotide sequence ID" value="XM_040866478.1"/>
</dbReference>
<evidence type="ECO:0000256" key="7">
    <source>
        <dbReference type="ARBA" id="ARBA00023136"/>
    </source>
</evidence>
<feature type="transmembrane region" description="Helical" evidence="8">
    <location>
        <begin position="55"/>
        <end position="73"/>
    </location>
</feature>
<gene>
    <name evidence="9" type="ORF">BCR37DRAFT_22575</name>
</gene>
<evidence type="ECO:0000313" key="9">
    <source>
        <dbReference type="EMBL" id="ORY81875.1"/>
    </source>
</evidence>
<protein>
    <recommendedName>
        <fullName evidence="4 8">Golgi apparatus membrane protein TVP23</fullName>
    </recommendedName>
</protein>
<sequence length="199" mass="22071">MSLPAPATSASSNDAQASRHIFQLSSHPIALVFFLAFRTGAILTYILGLIFTSNFILIFILIILLLAFDFWTVKNVAGRLLVGLRWWNETDETGASIWLFESANESVEVNATDQRVFWGVLYGTPVIWFGLAFIAIIKFEFVWLTLVVIAMILSGANAMAYTRCDKDAKKKWANSIASQASSGFVRRMAGNAASRLFAF</sequence>
<feature type="transmembrane region" description="Helical" evidence="8">
    <location>
        <begin position="143"/>
        <end position="161"/>
    </location>
</feature>
<dbReference type="GO" id="GO:0009306">
    <property type="term" value="P:protein secretion"/>
    <property type="evidence" value="ECO:0007669"/>
    <property type="project" value="TreeGrafter"/>
</dbReference>
<dbReference type="GeneID" id="63783077"/>
<dbReference type="OrthoDB" id="2151161at2759"/>
<feature type="transmembrane region" description="Helical" evidence="8">
    <location>
        <begin position="116"/>
        <end position="137"/>
    </location>
</feature>
<comment type="function">
    <text evidence="1 8">Golgi membrane protein involved in vesicular trafficking.</text>
</comment>
<comment type="subcellular location">
    <subcellularLocation>
        <location evidence="2 8">Golgi apparatus membrane</location>
        <topology evidence="2 8">Multi-pass membrane protein</topology>
    </subcellularLocation>
</comment>
<dbReference type="AlphaFoldDB" id="A0A1Y2FGC2"/>
<keyword evidence="7 8" id="KW-0472">Membrane</keyword>
<dbReference type="PANTHER" id="PTHR13019:SF7">
    <property type="entry name" value="GOLGI APPARATUS MEMBRANE PROTEIN TVP23"/>
    <property type="match status" value="1"/>
</dbReference>
<evidence type="ECO:0000256" key="6">
    <source>
        <dbReference type="ARBA" id="ARBA00022989"/>
    </source>
</evidence>
<organism evidence="9 10">
    <name type="scientific">Protomyces lactucae-debilis</name>
    <dbReference type="NCBI Taxonomy" id="2754530"/>
    <lineage>
        <taxon>Eukaryota</taxon>
        <taxon>Fungi</taxon>
        <taxon>Dikarya</taxon>
        <taxon>Ascomycota</taxon>
        <taxon>Taphrinomycotina</taxon>
        <taxon>Taphrinomycetes</taxon>
        <taxon>Taphrinales</taxon>
        <taxon>Protomycetaceae</taxon>
        <taxon>Protomyces</taxon>
    </lineage>
</organism>
<dbReference type="GO" id="GO:0000139">
    <property type="term" value="C:Golgi membrane"/>
    <property type="evidence" value="ECO:0007669"/>
    <property type="project" value="UniProtKB-SubCell"/>
</dbReference>
<dbReference type="Pfam" id="PF05832">
    <property type="entry name" value="DUF846"/>
    <property type="match status" value="1"/>
</dbReference>